<dbReference type="EMBL" id="CAXDID020000238">
    <property type="protein sequence ID" value="CAL6062097.1"/>
    <property type="molecule type" value="Genomic_DNA"/>
</dbReference>
<reference evidence="1 2" key="1">
    <citation type="submission" date="2024-07" db="EMBL/GenBank/DDBJ databases">
        <authorList>
            <person name="Akdeniz Z."/>
        </authorList>
    </citation>
    <scope>NUCLEOTIDE SEQUENCE [LARGE SCALE GENOMIC DNA]</scope>
</reference>
<name>A0ABP1KJ76_9EUKA</name>
<protein>
    <submittedName>
        <fullName evidence="1">Hypothetical_protein</fullName>
    </submittedName>
</protein>
<sequence length="114" mass="13118">MRHRKSLEDKVSEKTSEFRSKSSVSHLVLIHSFIRIDSRQQLVPNQKKSSLLSRNTTKVRSRAKTVKYYSSFSEVDLEPISPILAAPTYHSQSYPSRKRTAQSCFLSKVIRASF</sequence>
<evidence type="ECO:0000313" key="1">
    <source>
        <dbReference type="EMBL" id="CAL6062097.1"/>
    </source>
</evidence>
<gene>
    <name evidence="1" type="ORF">HINF_LOCUS50023</name>
</gene>
<evidence type="ECO:0000313" key="2">
    <source>
        <dbReference type="Proteomes" id="UP001642409"/>
    </source>
</evidence>
<proteinExistence type="predicted"/>
<dbReference type="Proteomes" id="UP001642409">
    <property type="component" value="Unassembled WGS sequence"/>
</dbReference>
<comment type="caution">
    <text evidence="1">The sequence shown here is derived from an EMBL/GenBank/DDBJ whole genome shotgun (WGS) entry which is preliminary data.</text>
</comment>
<organism evidence="1 2">
    <name type="scientific">Hexamita inflata</name>
    <dbReference type="NCBI Taxonomy" id="28002"/>
    <lineage>
        <taxon>Eukaryota</taxon>
        <taxon>Metamonada</taxon>
        <taxon>Diplomonadida</taxon>
        <taxon>Hexamitidae</taxon>
        <taxon>Hexamitinae</taxon>
        <taxon>Hexamita</taxon>
    </lineage>
</organism>
<keyword evidence="2" id="KW-1185">Reference proteome</keyword>
<accession>A0ABP1KJ76</accession>